<dbReference type="Proteomes" id="UP000189733">
    <property type="component" value="Unassembled WGS sequence"/>
</dbReference>
<keyword evidence="4" id="KW-0813">Transport</keyword>
<dbReference type="SUPFAM" id="SSF51344">
    <property type="entry name" value="Epsilon subunit of F1F0-ATP synthase N-terminal domain"/>
    <property type="match status" value="1"/>
</dbReference>
<keyword evidence="6" id="KW-0472">Membrane</keyword>
<dbReference type="GO" id="GO:0045259">
    <property type="term" value="C:proton-transporting ATP synthase complex"/>
    <property type="evidence" value="ECO:0007669"/>
    <property type="project" value="UniProtKB-KW"/>
</dbReference>
<dbReference type="EMBL" id="FUYA01000006">
    <property type="protein sequence ID" value="SKA74918.1"/>
    <property type="molecule type" value="Genomic_DNA"/>
</dbReference>
<sequence>MMQFELILPLERFLEVEAEKIVARSAMGGFCLRPRHIDMSSALVPGILSWWPPGGEEQFVAVNGGILVKVGERVQVASRHAVTGELGQLKDAVKQMLEEQDDLERSARTALARLEARFVRGVLDFGSLQEGG</sequence>
<proteinExistence type="inferred from homology"/>
<reference evidence="10 11" key="1">
    <citation type="submission" date="2017-02" db="EMBL/GenBank/DDBJ databases">
        <authorList>
            <person name="Peterson S.W."/>
        </authorList>
    </citation>
    <scope>NUCLEOTIDE SEQUENCE [LARGE SCALE GENOMIC DNA]</scope>
    <source>
        <strain evidence="10 11">DSM 18034</strain>
    </source>
</reference>
<evidence type="ECO:0000256" key="6">
    <source>
        <dbReference type="ARBA" id="ARBA00023136"/>
    </source>
</evidence>
<evidence type="ECO:0000256" key="8">
    <source>
        <dbReference type="SAM" id="Coils"/>
    </source>
</evidence>
<dbReference type="NCBIfam" id="TIGR03166">
    <property type="entry name" value="alt_F1F0_F1_eps"/>
    <property type="match status" value="1"/>
</dbReference>
<keyword evidence="11" id="KW-1185">Reference proteome</keyword>
<feature type="coiled-coil region" evidence="8">
    <location>
        <begin position="86"/>
        <end position="117"/>
    </location>
</feature>
<dbReference type="InterPro" id="IPR020546">
    <property type="entry name" value="ATP_synth_F1_dsu/esu_N"/>
</dbReference>
<feature type="domain" description="ATP synthase F1 complex delta/epsilon subunit N-terminal" evidence="9">
    <location>
        <begin position="2"/>
        <end position="81"/>
    </location>
</feature>
<evidence type="ECO:0000256" key="3">
    <source>
        <dbReference type="ARBA" id="ARBA00005712"/>
    </source>
</evidence>
<dbReference type="RefSeq" id="WP_233813344.1">
    <property type="nucleotide sequence ID" value="NZ_FUYA01000006.1"/>
</dbReference>
<dbReference type="InterPro" id="IPR024037">
    <property type="entry name" value="Alt_ATP_synth_F1_esu"/>
</dbReference>
<comment type="similarity">
    <text evidence="3">Belongs to the ATPase epsilon chain family.</text>
</comment>
<evidence type="ECO:0000259" key="9">
    <source>
        <dbReference type="Pfam" id="PF02823"/>
    </source>
</evidence>
<evidence type="ECO:0000256" key="1">
    <source>
        <dbReference type="ARBA" id="ARBA00003543"/>
    </source>
</evidence>
<comment type="subcellular location">
    <subcellularLocation>
        <location evidence="2">Endomembrane system</location>
        <topology evidence="2">Peripheral membrane protein</topology>
    </subcellularLocation>
</comment>
<keyword evidence="7" id="KW-0139">CF(1)</keyword>
<accession>A0A1T4WD14</accession>
<evidence type="ECO:0000256" key="2">
    <source>
        <dbReference type="ARBA" id="ARBA00004184"/>
    </source>
</evidence>
<dbReference type="InterPro" id="IPR001469">
    <property type="entry name" value="ATP_synth_F1_dsu/esu"/>
</dbReference>
<dbReference type="CDD" id="cd12152">
    <property type="entry name" value="F1-ATPase_delta"/>
    <property type="match status" value="1"/>
</dbReference>
<gene>
    <name evidence="10" type="ORF">SAMN02745702_02066</name>
</gene>
<dbReference type="STRING" id="1121442.SAMN02745702_02066"/>
<evidence type="ECO:0000256" key="5">
    <source>
        <dbReference type="ARBA" id="ARBA00023065"/>
    </source>
</evidence>
<evidence type="ECO:0000313" key="11">
    <source>
        <dbReference type="Proteomes" id="UP000189733"/>
    </source>
</evidence>
<keyword evidence="8" id="KW-0175">Coiled coil</keyword>
<dbReference type="InterPro" id="IPR036771">
    <property type="entry name" value="ATPsynth_dsu/esu_N"/>
</dbReference>
<name>A0A1T4WD14_9BACT</name>
<keyword evidence="5" id="KW-0406">Ion transport</keyword>
<protein>
    <submittedName>
        <fullName evidence="10">F-type H+-transporting ATPase subunit epsilon</fullName>
    </submittedName>
</protein>
<comment type="function">
    <text evidence="1">Produces ATP from ADP in the presence of a proton gradient across the membrane.</text>
</comment>
<dbReference type="Gene3D" id="2.60.15.10">
    <property type="entry name" value="F0F1 ATP synthase delta/epsilon subunit, N-terminal"/>
    <property type="match status" value="1"/>
</dbReference>
<dbReference type="GO" id="GO:0012505">
    <property type="term" value="C:endomembrane system"/>
    <property type="evidence" value="ECO:0007669"/>
    <property type="project" value="UniProtKB-SubCell"/>
</dbReference>
<keyword evidence="7" id="KW-0066">ATP synthesis</keyword>
<evidence type="ECO:0000313" key="10">
    <source>
        <dbReference type="EMBL" id="SKA74918.1"/>
    </source>
</evidence>
<evidence type="ECO:0000256" key="7">
    <source>
        <dbReference type="ARBA" id="ARBA00023196"/>
    </source>
</evidence>
<organism evidence="10 11">
    <name type="scientific">Desulfobaculum bizertense DSM 18034</name>
    <dbReference type="NCBI Taxonomy" id="1121442"/>
    <lineage>
        <taxon>Bacteria</taxon>
        <taxon>Pseudomonadati</taxon>
        <taxon>Thermodesulfobacteriota</taxon>
        <taxon>Desulfovibrionia</taxon>
        <taxon>Desulfovibrionales</taxon>
        <taxon>Desulfovibrionaceae</taxon>
        <taxon>Desulfobaculum</taxon>
    </lineage>
</organism>
<dbReference type="Pfam" id="PF02823">
    <property type="entry name" value="ATP-synt_DE_N"/>
    <property type="match status" value="1"/>
</dbReference>
<dbReference type="GO" id="GO:0046933">
    <property type="term" value="F:proton-transporting ATP synthase activity, rotational mechanism"/>
    <property type="evidence" value="ECO:0007669"/>
    <property type="project" value="InterPro"/>
</dbReference>
<dbReference type="AlphaFoldDB" id="A0A1T4WD14"/>
<evidence type="ECO:0000256" key="4">
    <source>
        <dbReference type="ARBA" id="ARBA00022448"/>
    </source>
</evidence>